<evidence type="ECO:0000313" key="4">
    <source>
        <dbReference type="Proteomes" id="UP000197587"/>
    </source>
</evidence>
<feature type="domain" description="Uncharacterized protein YyaB-like PH" evidence="2">
    <location>
        <begin position="54"/>
        <end position="127"/>
    </location>
</feature>
<dbReference type="InterPro" id="IPR009589">
    <property type="entry name" value="PH_YyaB-like"/>
</dbReference>
<gene>
    <name evidence="3" type="ORF">AP75_06465</name>
</gene>
<dbReference type="Proteomes" id="UP000197587">
    <property type="component" value="Unassembled WGS sequence"/>
</dbReference>
<accession>A0A2D0A6S2</accession>
<name>A0A2D0A6S2_9FLAO</name>
<evidence type="ECO:0000313" key="3">
    <source>
        <dbReference type="EMBL" id="OWK98374.1"/>
    </source>
</evidence>
<comment type="caution">
    <text evidence="3">The sequence shown here is derived from an EMBL/GenBank/DDBJ whole genome shotgun (WGS) entry which is preliminary data.</text>
</comment>
<sequence length="134" mass="15490">MKMIPVKYGLEILLVVYGAFFFMVYQYYSEPKPVALIIMALYFIFVTICIFGSRYSIDNHILKINNGFFGSTNIDIRQIKKIEKTWNAIASPAPSLFGRVEIFYGNKSIVISPKNWEEFKQNLLSINPSIIVNY</sequence>
<feature type="transmembrane region" description="Helical" evidence="1">
    <location>
        <begin position="34"/>
        <end position="53"/>
    </location>
</feature>
<feature type="transmembrane region" description="Helical" evidence="1">
    <location>
        <begin position="12"/>
        <end position="28"/>
    </location>
</feature>
<evidence type="ECO:0000256" key="1">
    <source>
        <dbReference type="SAM" id="Phobius"/>
    </source>
</evidence>
<keyword evidence="1" id="KW-1133">Transmembrane helix</keyword>
<evidence type="ECO:0000259" key="2">
    <source>
        <dbReference type="Pfam" id="PF06713"/>
    </source>
</evidence>
<dbReference type="AlphaFoldDB" id="A0A2D0A6S2"/>
<reference evidence="3 4" key="1">
    <citation type="submission" date="2017-05" db="EMBL/GenBank/DDBJ databases">
        <title>Genome of Chryseobacterium haifense.</title>
        <authorList>
            <person name="Newman J.D."/>
        </authorList>
    </citation>
    <scope>NUCLEOTIDE SEQUENCE [LARGE SCALE GENOMIC DNA]</scope>
    <source>
        <strain evidence="3 4">DSM 19056</strain>
    </source>
</reference>
<keyword evidence="1" id="KW-0472">Membrane</keyword>
<dbReference type="GO" id="GO:0030153">
    <property type="term" value="P:bacteriocin immunity"/>
    <property type="evidence" value="ECO:0007669"/>
    <property type="project" value="InterPro"/>
</dbReference>
<protein>
    <recommendedName>
        <fullName evidence="2">Uncharacterized protein YyaB-like PH domain-containing protein</fullName>
    </recommendedName>
</protein>
<keyword evidence="1" id="KW-0812">Transmembrane</keyword>
<organism evidence="3 4">
    <name type="scientific">Kaistella haifensis DSM 19056</name>
    <dbReference type="NCBI Taxonomy" id="1450526"/>
    <lineage>
        <taxon>Bacteria</taxon>
        <taxon>Pseudomonadati</taxon>
        <taxon>Bacteroidota</taxon>
        <taxon>Flavobacteriia</taxon>
        <taxon>Flavobacteriales</taxon>
        <taxon>Weeksellaceae</taxon>
        <taxon>Chryseobacterium group</taxon>
        <taxon>Kaistella</taxon>
    </lineage>
</organism>
<keyword evidence="4" id="KW-1185">Reference proteome</keyword>
<dbReference type="Pfam" id="PF06713">
    <property type="entry name" value="bPH_4"/>
    <property type="match status" value="1"/>
</dbReference>
<proteinExistence type="predicted"/>
<dbReference type="EMBL" id="JASZ02000011">
    <property type="protein sequence ID" value="OWK98374.1"/>
    <property type="molecule type" value="Genomic_DNA"/>
</dbReference>